<dbReference type="AlphaFoldDB" id="A0A0P1AHT1"/>
<dbReference type="GeneID" id="36405915"/>
<dbReference type="Proteomes" id="UP000054928">
    <property type="component" value="Unassembled WGS sequence"/>
</dbReference>
<dbReference type="EMBL" id="CCYD01000523">
    <property type="protein sequence ID" value="CEG40674.1"/>
    <property type="molecule type" value="Genomic_DNA"/>
</dbReference>
<protein>
    <submittedName>
        <fullName evidence="1">Uncharacterized protein</fullName>
    </submittedName>
</protein>
<organism evidence="1 2">
    <name type="scientific">Plasmopara halstedii</name>
    <name type="common">Downy mildew of sunflower</name>
    <dbReference type="NCBI Taxonomy" id="4781"/>
    <lineage>
        <taxon>Eukaryota</taxon>
        <taxon>Sar</taxon>
        <taxon>Stramenopiles</taxon>
        <taxon>Oomycota</taxon>
        <taxon>Peronosporomycetes</taxon>
        <taxon>Peronosporales</taxon>
        <taxon>Peronosporaceae</taxon>
        <taxon>Plasmopara</taxon>
    </lineage>
</organism>
<name>A0A0P1AHT1_PLAHL</name>
<keyword evidence="2" id="KW-1185">Reference proteome</keyword>
<proteinExistence type="predicted"/>
<sequence length="54" mass="5735">MSAGGCSDTSVETGESKHKWFDLDATDKVSRIEVAELQGTSTLKQATMCPENSG</sequence>
<dbReference type="RefSeq" id="XP_024577043.1">
    <property type="nucleotide sequence ID" value="XM_024726357.1"/>
</dbReference>
<evidence type="ECO:0000313" key="2">
    <source>
        <dbReference type="Proteomes" id="UP000054928"/>
    </source>
</evidence>
<reference evidence="2" key="1">
    <citation type="submission" date="2014-09" db="EMBL/GenBank/DDBJ databases">
        <authorList>
            <person name="Sharma Rahul"/>
            <person name="Thines Marco"/>
        </authorList>
    </citation>
    <scope>NUCLEOTIDE SEQUENCE [LARGE SCALE GENOMIC DNA]</scope>
</reference>
<evidence type="ECO:0000313" key="1">
    <source>
        <dbReference type="EMBL" id="CEG40674.1"/>
    </source>
</evidence>
<accession>A0A0P1AHT1</accession>